<evidence type="ECO:0000313" key="2">
    <source>
        <dbReference type="EMBL" id="WTW63504.1"/>
    </source>
</evidence>
<dbReference type="CDD" id="cd00085">
    <property type="entry name" value="HNHc"/>
    <property type="match status" value="1"/>
</dbReference>
<name>A0AAU2V8K7_9ACTN</name>
<organism evidence="2">
    <name type="scientific">Streptomyces sp. NBC_00003</name>
    <dbReference type="NCBI Taxonomy" id="2903608"/>
    <lineage>
        <taxon>Bacteria</taxon>
        <taxon>Bacillati</taxon>
        <taxon>Actinomycetota</taxon>
        <taxon>Actinomycetes</taxon>
        <taxon>Kitasatosporales</taxon>
        <taxon>Streptomycetaceae</taxon>
        <taxon>Streptomyces</taxon>
    </lineage>
</organism>
<dbReference type="GO" id="GO:0003676">
    <property type="term" value="F:nucleic acid binding"/>
    <property type="evidence" value="ECO:0007669"/>
    <property type="project" value="InterPro"/>
</dbReference>
<sequence length="79" mass="8937">MTSQLSETGSTRQWRQVRAAVLGEEPLCWQCGEPSTEVDHIIPRKHGGDDRRSNLRGSCRPCNLARGSGRWCAEPSREW</sequence>
<dbReference type="GO" id="GO:0004519">
    <property type="term" value="F:endonuclease activity"/>
    <property type="evidence" value="ECO:0007669"/>
    <property type="project" value="UniProtKB-KW"/>
</dbReference>
<reference evidence="2" key="1">
    <citation type="submission" date="2022-10" db="EMBL/GenBank/DDBJ databases">
        <title>The complete genomes of actinobacterial strains from the NBC collection.</title>
        <authorList>
            <person name="Joergensen T.S."/>
            <person name="Alvarez Arevalo M."/>
            <person name="Sterndorff E.B."/>
            <person name="Faurdal D."/>
            <person name="Vuksanovic O."/>
            <person name="Mourched A.-S."/>
            <person name="Charusanti P."/>
            <person name="Shaw S."/>
            <person name="Blin K."/>
            <person name="Weber T."/>
        </authorList>
    </citation>
    <scope>NUCLEOTIDE SEQUENCE</scope>
    <source>
        <strain evidence="2">NBC_00003</strain>
    </source>
</reference>
<evidence type="ECO:0000259" key="1">
    <source>
        <dbReference type="SMART" id="SM00507"/>
    </source>
</evidence>
<gene>
    <name evidence="2" type="ORF">OG549_24225</name>
</gene>
<dbReference type="Pfam" id="PF01844">
    <property type="entry name" value="HNH"/>
    <property type="match status" value="1"/>
</dbReference>
<accession>A0AAU2V8K7</accession>
<dbReference type="AlphaFoldDB" id="A0AAU2V8K7"/>
<dbReference type="InterPro" id="IPR003615">
    <property type="entry name" value="HNH_nuc"/>
</dbReference>
<keyword evidence="2" id="KW-0378">Hydrolase</keyword>
<dbReference type="SMART" id="SM00507">
    <property type="entry name" value="HNHc"/>
    <property type="match status" value="1"/>
</dbReference>
<proteinExistence type="predicted"/>
<feature type="domain" description="HNH nuclease" evidence="1">
    <location>
        <begin position="16"/>
        <end position="64"/>
    </location>
</feature>
<dbReference type="InterPro" id="IPR002711">
    <property type="entry name" value="HNH"/>
</dbReference>
<dbReference type="GO" id="GO:0008270">
    <property type="term" value="F:zinc ion binding"/>
    <property type="evidence" value="ECO:0007669"/>
    <property type="project" value="InterPro"/>
</dbReference>
<keyword evidence="2" id="KW-0255">Endonuclease</keyword>
<dbReference type="Gene3D" id="1.10.30.50">
    <property type="match status" value="1"/>
</dbReference>
<keyword evidence="2" id="KW-0540">Nuclease</keyword>
<dbReference type="EMBL" id="CP108318">
    <property type="protein sequence ID" value="WTW63504.1"/>
    <property type="molecule type" value="Genomic_DNA"/>
</dbReference>
<protein>
    <submittedName>
        <fullName evidence="2">HNH endonuclease</fullName>
    </submittedName>
</protein>